<dbReference type="FunFam" id="3.40.50.300:FF:000385">
    <property type="entry name" value="Structural maintenance of chromosomes 2"/>
    <property type="match status" value="1"/>
</dbReference>
<evidence type="ECO:0000256" key="6">
    <source>
        <dbReference type="ARBA" id="ARBA00022840"/>
    </source>
</evidence>
<dbReference type="GO" id="GO:0051301">
    <property type="term" value="P:cell division"/>
    <property type="evidence" value="ECO:0007669"/>
    <property type="project" value="UniProtKB-KW"/>
</dbReference>
<sequence>MYIKSIVLDGFKSYGNRVEVSGFDPEFNAITGLNGTGKSNILDSICFVLGITNLSNVRAGSLQELIYKHGQAGITKATVSITFDNRDKRQCPIGYENHDEITVTRQVVMGGKNKYLINGINVQNKRVSDLFCSVQLNVNNPHFLIMQGRITKVLNMKPPEILSMVEEAAGTRMYEAKKQAAQKTIEKKDAKLRELNDIIREDIAPKLQKLQDERSQFQEYQKVVRELENLTRLYVAWKYVSAEESAKEAANKVTEVQDEIKNKKEMIMNNEKEAKEYDKKVAALSKKLDEESGSVLRVLETELQAAEKTEAKSAADWRAAQGALNTHEARAKLAARALEDDRAALSDKEAQLREVSSTFDRLREACTTSEARLAAAQSRFLAVSAGNEDASESLQDQLIAAKQQASEASTRISQSQMEKKHAEDRLKTLEKEFKSSSAQYKRDMEGIERHRAEVERLEAQLSSSTFSVDHRSALQEQLRTLRAGGRERRDRADQLAARLQRCHFKYTPPTANFDTSKVSGTVCRLIDVRDPKYCTALETAAGGRLYNVVVDTDETSKLLLQRGQLQTRTTIIPLNRISSQPLARETVALAQKIGGGPSEVQLALDLIDFPPALRPAMSWVFGNTLVCSSLEAARCVTFDPRVRCRSVTLDGDVFDPAGTLSGGARARGGSLLLELKELRDLETQLADEDQQLAELTRQLENMQQQADKHAALQQRLEMSRHALAVSEERAACTATAQLHAEIQALRDNVARLTAAVEEDRHTQQQTTARARELEMKVKDIKGHRERRYKKAEEELKLAKKEAEQHTASWKHREQEHDTLRLELEELRRAVEGGERAVQLAGEGALGLEGELQRAREIHDRHANDIKEIQNKIKIQKAEIASRSGEVANLNKRKEELVARSRELELDVKQLEYRGRELQQEAAEGERKIKSLVSENPWIPSERQYFGLAGGAFEFGRDMNSSGARLTQLKDRKDRLARGLNARAHTLLGKEEEQYQDVMRKKKIVEADRAKLVQVMAELDDKKRKTLLTACEQVNRDFGSIFSSLLPGAQARLTPPPGQNVLDGLEVKIGFNNTWKESLGELSGGQRSLVALSLVLALLLFRPAPLYILDEVDAALDLSHTQNIGRMLKEHFTHSQFIIVSLKDGMFNNANVLFRTRFADGMSGVTRTDNRRKMDEDVFYLGPKRSKYYNPNFGFEPYWMGGSWVFDRLDRTTAKPTNSICGNPCPEMYIFGIHNLFGQKTTKLFNPNYGYEPYWADGIWVFQNPELPPGITTTPVPMVCGEECIDIYTSIGMVCARQVGNLNYQGCTPTVFAWYCSGYDIDEQSGGYHTFQTYCKFLDAQCRAPDNHDDS</sequence>
<dbReference type="Proteomes" id="UP000789524">
    <property type="component" value="Unassembled WGS sequence"/>
</dbReference>
<reference evidence="15" key="1">
    <citation type="submission" date="2021-09" db="EMBL/GenBank/DDBJ databases">
        <authorList>
            <person name="Martin H S."/>
        </authorList>
    </citation>
    <scope>NUCLEOTIDE SEQUENCE</scope>
</reference>
<dbReference type="InterPro" id="IPR027417">
    <property type="entry name" value="P-loop_NTPase"/>
</dbReference>
<comment type="function">
    <text evidence="11">Central component of the condensin complex, a complex required for conversion of interphase chromatin into mitotic-like condense chromosomes. The condensin complex probably introduces positive supercoils into relaxed DNA in the presence of type I topoisomerases and converts nicked DNA into positive knotted forms in the presence of type II topoisomerases.</text>
</comment>
<evidence type="ECO:0000256" key="8">
    <source>
        <dbReference type="ARBA" id="ARBA00023067"/>
    </source>
</evidence>
<evidence type="ECO:0000313" key="16">
    <source>
        <dbReference type="Proteomes" id="UP000789524"/>
    </source>
</evidence>
<keyword evidence="8" id="KW-0226">DNA condensation</keyword>
<comment type="similarity">
    <text evidence="2">Belongs to the SMC family. SMC2 subfamily.</text>
</comment>
<feature type="coiled-coil region" evidence="13">
    <location>
        <begin position="671"/>
        <end position="934"/>
    </location>
</feature>
<accession>A0A8J2QKZ2</accession>
<organism evidence="15 16">
    <name type="scientific">Danaus chrysippus</name>
    <name type="common">African queen</name>
    <dbReference type="NCBI Taxonomy" id="151541"/>
    <lineage>
        <taxon>Eukaryota</taxon>
        <taxon>Metazoa</taxon>
        <taxon>Ecdysozoa</taxon>
        <taxon>Arthropoda</taxon>
        <taxon>Hexapoda</taxon>
        <taxon>Insecta</taxon>
        <taxon>Pterygota</taxon>
        <taxon>Neoptera</taxon>
        <taxon>Endopterygota</taxon>
        <taxon>Lepidoptera</taxon>
        <taxon>Glossata</taxon>
        <taxon>Ditrysia</taxon>
        <taxon>Papilionoidea</taxon>
        <taxon>Nymphalidae</taxon>
        <taxon>Danainae</taxon>
        <taxon>Danaini</taxon>
        <taxon>Danaina</taxon>
        <taxon>Danaus</taxon>
        <taxon>Anosia</taxon>
    </lineage>
</organism>
<dbReference type="SMART" id="SM00968">
    <property type="entry name" value="SMC_hinge"/>
    <property type="match status" value="1"/>
</dbReference>
<dbReference type="Pfam" id="PF06470">
    <property type="entry name" value="SMC_hinge"/>
    <property type="match status" value="1"/>
</dbReference>
<dbReference type="PIRSF" id="PIRSF005719">
    <property type="entry name" value="SMC"/>
    <property type="match status" value="1"/>
</dbReference>
<evidence type="ECO:0000256" key="3">
    <source>
        <dbReference type="ARBA" id="ARBA00022618"/>
    </source>
</evidence>
<feature type="coiled-coil region" evidence="13">
    <location>
        <begin position="178"/>
        <end position="287"/>
    </location>
</feature>
<dbReference type="Gene3D" id="3.40.50.300">
    <property type="entry name" value="P-loop containing nucleotide triphosphate hydrolases"/>
    <property type="match status" value="2"/>
</dbReference>
<dbReference type="GO" id="GO:0016887">
    <property type="term" value="F:ATP hydrolysis activity"/>
    <property type="evidence" value="ECO:0007669"/>
    <property type="project" value="InterPro"/>
</dbReference>
<name>A0A8J2QKZ2_9NEOP</name>
<protein>
    <recommendedName>
        <fullName evidence="12">Structural maintenance of chromosomes protein</fullName>
    </recommendedName>
</protein>
<dbReference type="InterPro" id="IPR027120">
    <property type="entry name" value="Smc2_ABC"/>
</dbReference>
<dbReference type="InterPro" id="IPR003395">
    <property type="entry name" value="RecF/RecN/SMC_N"/>
</dbReference>
<keyword evidence="9 12" id="KW-0539">Nucleus</keyword>
<evidence type="ECO:0000259" key="14">
    <source>
        <dbReference type="SMART" id="SM00968"/>
    </source>
</evidence>
<dbReference type="GO" id="GO:0030261">
    <property type="term" value="P:chromosome condensation"/>
    <property type="evidence" value="ECO:0007669"/>
    <property type="project" value="UniProtKB-KW"/>
</dbReference>
<dbReference type="FunFam" id="3.40.50.300:FF:000278">
    <property type="entry name" value="Structural maintenance of chromosomes 2"/>
    <property type="match status" value="1"/>
</dbReference>
<evidence type="ECO:0000256" key="12">
    <source>
        <dbReference type="PIRNR" id="PIRNR005719"/>
    </source>
</evidence>
<dbReference type="SUPFAM" id="SSF75553">
    <property type="entry name" value="Smc hinge domain"/>
    <property type="match status" value="1"/>
</dbReference>
<dbReference type="OrthoDB" id="10255539at2759"/>
<comment type="caution">
    <text evidence="15">The sequence shown here is derived from an EMBL/GenBank/DDBJ whole genome shotgun (WGS) entry which is preliminary data.</text>
</comment>
<dbReference type="EMBL" id="CAKASE010000053">
    <property type="protein sequence ID" value="CAG9565129.1"/>
    <property type="molecule type" value="Genomic_DNA"/>
</dbReference>
<keyword evidence="4" id="KW-0547">Nucleotide-binding</keyword>
<keyword evidence="10" id="KW-0131">Cell cycle</keyword>
<dbReference type="GO" id="GO:0005634">
    <property type="term" value="C:nucleus"/>
    <property type="evidence" value="ECO:0007669"/>
    <property type="project" value="UniProtKB-SubCell"/>
</dbReference>
<keyword evidence="3" id="KW-0132">Cell division</keyword>
<dbReference type="Gene3D" id="1.20.1060.20">
    <property type="match status" value="1"/>
</dbReference>
<comment type="subcellular location">
    <subcellularLocation>
        <location evidence="1 12">Nucleus</location>
    </subcellularLocation>
</comment>
<dbReference type="Pfam" id="PF02463">
    <property type="entry name" value="SMC_N"/>
    <property type="match status" value="1"/>
</dbReference>
<feature type="coiled-coil region" evidence="13">
    <location>
        <begin position="335"/>
        <end position="365"/>
    </location>
</feature>
<keyword evidence="16" id="KW-1185">Reference proteome</keyword>
<evidence type="ECO:0000256" key="1">
    <source>
        <dbReference type="ARBA" id="ARBA00004123"/>
    </source>
</evidence>
<dbReference type="GO" id="GO:0005524">
    <property type="term" value="F:ATP binding"/>
    <property type="evidence" value="ECO:0007669"/>
    <property type="project" value="UniProtKB-KW"/>
</dbReference>
<dbReference type="PANTHER" id="PTHR43977">
    <property type="entry name" value="STRUCTURAL MAINTENANCE OF CHROMOSOMES PROTEIN 3"/>
    <property type="match status" value="1"/>
</dbReference>
<evidence type="ECO:0000256" key="4">
    <source>
        <dbReference type="ARBA" id="ARBA00022741"/>
    </source>
</evidence>
<evidence type="ECO:0000256" key="2">
    <source>
        <dbReference type="ARBA" id="ARBA00005231"/>
    </source>
</evidence>
<evidence type="ECO:0000256" key="13">
    <source>
        <dbReference type="SAM" id="Coils"/>
    </source>
</evidence>
<dbReference type="GO" id="GO:0005694">
    <property type="term" value="C:chromosome"/>
    <property type="evidence" value="ECO:0007669"/>
    <property type="project" value="InterPro"/>
</dbReference>
<evidence type="ECO:0000256" key="10">
    <source>
        <dbReference type="ARBA" id="ARBA00023306"/>
    </source>
</evidence>
<dbReference type="InterPro" id="IPR036277">
    <property type="entry name" value="SMC_hinge_sf"/>
</dbReference>
<keyword evidence="6" id="KW-0067">ATP-binding</keyword>
<evidence type="ECO:0000256" key="11">
    <source>
        <dbReference type="ARBA" id="ARBA00058936"/>
    </source>
</evidence>
<dbReference type="InterPro" id="IPR010935">
    <property type="entry name" value="SMC_hinge"/>
</dbReference>
<keyword evidence="7 13" id="KW-0175">Coiled coil</keyword>
<feature type="coiled-coil region" evidence="13">
    <location>
        <begin position="391"/>
        <end position="460"/>
    </location>
</feature>
<evidence type="ECO:0000256" key="9">
    <source>
        <dbReference type="ARBA" id="ARBA00023242"/>
    </source>
</evidence>
<proteinExistence type="inferred from homology"/>
<gene>
    <name evidence="15" type="ORF">DCHRY22_LOCUS6035</name>
</gene>
<evidence type="ECO:0000256" key="5">
    <source>
        <dbReference type="ARBA" id="ARBA00022776"/>
    </source>
</evidence>
<keyword evidence="5" id="KW-0498">Mitosis</keyword>
<dbReference type="SUPFAM" id="SSF52540">
    <property type="entry name" value="P-loop containing nucleoside triphosphate hydrolases"/>
    <property type="match status" value="1"/>
</dbReference>
<dbReference type="CDD" id="cd03273">
    <property type="entry name" value="ABC_SMC2_euk"/>
    <property type="match status" value="1"/>
</dbReference>
<dbReference type="InterPro" id="IPR024704">
    <property type="entry name" value="SMC"/>
</dbReference>
<evidence type="ECO:0000313" key="15">
    <source>
        <dbReference type="EMBL" id="CAG9565129.1"/>
    </source>
</evidence>
<evidence type="ECO:0000256" key="7">
    <source>
        <dbReference type="ARBA" id="ARBA00023054"/>
    </source>
</evidence>
<feature type="domain" description="SMC hinge" evidence="14">
    <location>
        <begin position="516"/>
        <end position="637"/>
    </location>
</feature>
<dbReference type="Gene3D" id="3.30.70.1620">
    <property type="match status" value="1"/>
</dbReference>